<sequence length="121" mass="14351">MKYKSLNKKFYTISLKKEFISKRIKIEDTPKDYIYILFRDSDSAIKVANNKECLNYYKREGYKSIGGKLGSKRELNLIKITLKEIINNNFLEDLTISRIKKQLNMLGFLDDSIRLNIKKKF</sequence>
<dbReference type="AlphaFoldDB" id="Q7VCC9"/>
<gene>
    <name evidence="1" type="ordered locus">Pro_0811</name>
</gene>
<accession>Q7VCC9</accession>
<dbReference type="PATRIC" id="fig|167539.5.peg.858"/>
<dbReference type="RefSeq" id="WP_011124963.1">
    <property type="nucleotide sequence ID" value="NC_005042.1"/>
</dbReference>
<organism evidence="1 2">
    <name type="scientific">Prochlorococcus marinus (strain SARG / CCMP1375 / SS120)</name>
    <dbReference type="NCBI Taxonomy" id="167539"/>
    <lineage>
        <taxon>Bacteria</taxon>
        <taxon>Bacillati</taxon>
        <taxon>Cyanobacteriota</taxon>
        <taxon>Cyanophyceae</taxon>
        <taxon>Synechococcales</taxon>
        <taxon>Prochlorococcaceae</taxon>
        <taxon>Prochlorococcus</taxon>
    </lineage>
</organism>
<dbReference type="KEGG" id="pma:Pro_0811"/>
<reference evidence="1 2" key="1">
    <citation type="journal article" date="2003" name="Proc. Natl. Acad. Sci. U.S.A.">
        <title>Genome sequence of the cyanobacterium Prochlorococcus marinus SS120, a nearly minimal oxyphototrophic genome.</title>
        <authorList>
            <person name="Dufresne A."/>
            <person name="Salanoubat M."/>
            <person name="Partensky F."/>
            <person name="Artiguenave F."/>
            <person name="Axmann I.M."/>
            <person name="Barbe V."/>
            <person name="Duprat S."/>
            <person name="Galperin M.Y."/>
            <person name="Koonin E.V."/>
            <person name="Le Gall F."/>
            <person name="Makarova K.S."/>
            <person name="Ostrowski M."/>
            <person name="Oztas S."/>
            <person name="Robert C."/>
            <person name="Rogozin I.B."/>
            <person name="Scanlan D.J."/>
            <person name="Tandeau de Marsac N."/>
            <person name="Weissenbach J."/>
            <person name="Wincker P."/>
            <person name="Wolf Y.I."/>
            <person name="Hess W.R."/>
        </authorList>
    </citation>
    <scope>NUCLEOTIDE SEQUENCE [LARGE SCALE GENOMIC DNA]</scope>
    <source>
        <strain evidence="2">SARG / CCMP1375 / SS120</strain>
    </source>
</reference>
<dbReference type="eggNOG" id="ENOG5031UPR">
    <property type="taxonomic scope" value="Bacteria"/>
</dbReference>
<dbReference type="OrthoDB" id="9888284at2"/>
<evidence type="ECO:0000313" key="2">
    <source>
        <dbReference type="Proteomes" id="UP000001420"/>
    </source>
</evidence>
<dbReference type="HOGENOM" id="CLU_2035925_0_0_3"/>
<dbReference type="EnsemblBacteria" id="AAP99855">
    <property type="protein sequence ID" value="AAP99855"/>
    <property type="gene ID" value="Pro_0811"/>
</dbReference>
<dbReference type="Proteomes" id="UP000001420">
    <property type="component" value="Chromosome"/>
</dbReference>
<evidence type="ECO:0000313" key="1">
    <source>
        <dbReference type="EMBL" id="AAP99855.1"/>
    </source>
</evidence>
<name>Q7VCC9_PROMA</name>
<protein>
    <submittedName>
        <fullName evidence="1">Uncharacterized protein</fullName>
    </submittedName>
</protein>
<keyword evidence="2" id="KW-1185">Reference proteome</keyword>
<dbReference type="EMBL" id="AE017126">
    <property type="protein sequence ID" value="AAP99855.1"/>
    <property type="molecule type" value="Genomic_DNA"/>
</dbReference>
<proteinExistence type="predicted"/>